<organism evidence="1 2">
    <name type="scientific">Belliella calami</name>
    <dbReference type="NCBI Taxonomy" id="2923436"/>
    <lineage>
        <taxon>Bacteria</taxon>
        <taxon>Pseudomonadati</taxon>
        <taxon>Bacteroidota</taxon>
        <taxon>Cytophagia</taxon>
        <taxon>Cytophagales</taxon>
        <taxon>Cyclobacteriaceae</taxon>
        <taxon>Belliella</taxon>
    </lineage>
</organism>
<reference evidence="1" key="1">
    <citation type="submission" date="2022-03" db="EMBL/GenBank/DDBJ databases">
        <title>De novo assembled genomes of Belliella spp. (Cyclobacteriaceae) strains.</title>
        <authorList>
            <person name="Szabo A."/>
            <person name="Korponai K."/>
            <person name="Felfoldi T."/>
        </authorList>
    </citation>
    <scope>NUCLEOTIDE SEQUENCE</scope>
    <source>
        <strain evidence="1">DSM 107340</strain>
    </source>
</reference>
<evidence type="ECO:0000313" key="1">
    <source>
        <dbReference type="EMBL" id="MCH7399359.1"/>
    </source>
</evidence>
<proteinExistence type="predicted"/>
<keyword evidence="2" id="KW-1185">Reference proteome</keyword>
<accession>A0ABS9URY4</accession>
<evidence type="ECO:0000313" key="2">
    <source>
        <dbReference type="Proteomes" id="UP001165488"/>
    </source>
</evidence>
<dbReference type="EMBL" id="JAKZGS010000015">
    <property type="protein sequence ID" value="MCH7399359.1"/>
    <property type="molecule type" value="Genomic_DNA"/>
</dbReference>
<comment type="caution">
    <text evidence="1">The sequence shown here is derived from an EMBL/GenBank/DDBJ whole genome shotgun (WGS) entry which is preliminary data.</text>
</comment>
<name>A0ABS9URY4_9BACT</name>
<gene>
    <name evidence="1" type="ORF">MM236_15260</name>
</gene>
<dbReference type="Proteomes" id="UP001165488">
    <property type="component" value="Unassembled WGS sequence"/>
</dbReference>
<sequence>MNKISYIILDDDKERIKRIKSALSGRNFNCIWSSSSIIRFQTKIQVLKVEPDVFFVGNVKDLDLVFRTIHSSYKNKGIVRVSNKMQDIEMLSSASLEHSNVSFLMFQ</sequence>
<evidence type="ECO:0008006" key="3">
    <source>
        <dbReference type="Google" id="ProtNLM"/>
    </source>
</evidence>
<dbReference type="RefSeq" id="WP_241275857.1">
    <property type="nucleotide sequence ID" value="NZ_JAKZGS010000015.1"/>
</dbReference>
<protein>
    <recommendedName>
        <fullName evidence="3">Response regulatory domain-containing protein</fullName>
    </recommendedName>
</protein>